<dbReference type="GeneID" id="111007553"/>
<feature type="repeat" description="PPR" evidence="3">
    <location>
        <begin position="294"/>
        <end position="328"/>
    </location>
</feature>
<dbReference type="PANTHER" id="PTHR47932">
    <property type="entry name" value="ATPASE EXPRESSION PROTEIN 3"/>
    <property type="match status" value="1"/>
</dbReference>
<dbReference type="GO" id="GO:0003729">
    <property type="term" value="F:mRNA binding"/>
    <property type="evidence" value="ECO:0007669"/>
    <property type="project" value="TreeGrafter"/>
</dbReference>
<dbReference type="NCBIfam" id="TIGR00756">
    <property type="entry name" value="PPR"/>
    <property type="match status" value="12"/>
</dbReference>
<dbReference type="PROSITE" id="PS51375">
    <property type="entry name" value="PPR"/>
    <property type="match status" value="13"/>
</dbReference>
<dbReference type="KEGG" id="mcha:111007553"/>
<feature type="repeat" description="PPR" evidence="3">
    <location>
        <begin position="150"/>
        <end position="184"/>
    </location>
</feature>
<feature type="repeat" description="PPR" evidence="3">
    <location>
        <begin position="255"/>
        <end position="285"/>
    </location>
</feature>
<feature type="repeat" description="PPR" evidence="3">
    <location>
        <begin position="527"/>
        <end position="561"/>
    </location>
</feature>
<feature type="repeat" description="PPR" evidence="3">
    <location>
        <begin position="329"/>
        <end position="363"/>
    </location>
</feature>
<name>A0A6J1C3B0_MOMCH</name>
<dbReference type="OrthoDB" id="185373at2759"/>
<evidence type="ECO:0000256" key="1">
    <source>
        <dbReference type="ARBA" id="ARBA00007626"/>
    </source>
</evidence>
<feature type="repeat" description="PPR" evidence="3">
    <location>
        <begin position="364"/>
        <end position="398"/>
    </location>
</feature>
<feature type="repeat" description="PPR" evidence="3">
    <location>
        <begin position="562"/>
        <end position="596"/>
    </location>
</feature>
<dbReference type="RefSeq" id="XP_022135647.1">
    <property type="nucleotide sequence ID" value="XM_022279955.1"/>
</dbReference>
<organism evidence="4 8">
    <name type="scientific">Momordica charantia</name>
    <name type="common">Bitter gourd</name>
    <name type="synonym">Balsam pear</name>
    <dbReference type="NCBI Taxonomy" id="3673"/>
    <lineage>
        <taxon>Eukaryota</taxon>
        <taxon>Viridiplantae</taxon>
        <taxon>Streptophyta</taxon>
        <taxon>Embryophyta</taxon>
        <taxon>Tracheophyta</taxon>
        <taxon>Spermatophyta</taxon>
        <taxon>Magnoliopsida</taxon>
        <taxon>eudicotyledons</taxon>
        <taxon>Gunneridae</taxon>
        <taxon>Pentapetalae</taxon>
        <taxon>rosids</taxon>
        <taxon>fabids</taxon>
        <taxon>Cucurbitales</taxon>
        <taxon>Cucurbitaceae</taxon>
        <taxon>Momordiceae</taxon>
        <taxon>Momordica</taxon>
    </lineage>
</organism>
<comment type="similarity">
    <text evidence="1">Belongs to the PPR family. P subfamily.</text>
</comment>
<dbReference type="Pfam" id="PF12854">
    <property type="entry name" value="PPR_1"/>
    <property type="match status" value="3"/>
</dbReference>
<feature type="repeat" description="PPR" evidence="3">
    <location>
        <begin position="469"/>
        <end position="503"/>
    </location>
</feature>
<dbReference type="RefSeq" id="XP_022135645.1">
    <property type="nucleotide sequence ID" value="XM_022279953.1"/>
</dbReference>
<protein>
    <submittedName>
        <fullName evidence="5 6">Pentatricopeptide repeat-containing protein At2g17140</fullName>
    </submittedName>
</protein>
<keyword evidence="2" id="KW-0677">Repeat</keyword>
<proteinExistence type="inferred from homology"/>
<keyword evidence="4" id="KW-1185">Reference proteome</keyword>
<feature type="repeat" description="PPR" evidence="3">
    <location>
        <begin position="185"/>
        <end position="219"/>
    </location>
</feature>
<gene>
    <name evidence="5 6 7 8" type="primary">LOC111007553</name>
</gene>
<reference evidence="5 6" key="1">
    <citation type="submission" date="2025-04" db="UniProtKB">
        <authorList>
            <consortium name="RefSeq"/>
        </authorList>
    </citation>
    <scope>IDENTIFICATION</scope>
    <source>
        <strain evidence="5 6">OHB3-1</strain>
    </source>
</reference>
<accession>A0A6J1C3B0</accession>
<dbReference type="Pfam" id="PF13041">
    <property type="entry name" value="PPR_2"/>
    <property type="match status" value="6"/>
</dbReference>
<dbReference type="InterPro" id="IPR002885">
    <property type="entry name" value="PPR_rpt"/>
</dbReference>
<dbReference type="PANTHER" id="PTHR47932:SF62">
    <property type="entry name" value="EXPRESSED PROTEIN"/>
    <property type="match status" value="1"/>
</dbReference>
<feature type="repeat" description="PPR" evidence="3">
    <location>
        <begin position="220"/>
        <end position="254"/>
    </location>
</feature>
<evidence type="ECO:0000313" key="8">
    <source>
        <dbReference type="RefSeq" id="XP_022135647.1"/>
    </source>
</evidence>
<feature type="repeat" description="PPR" evidence="3">
    <location>
        <begin position="434"/>
        <end position="468"/>
    </location>
</feature>
<dbReference type="RefSeq" id="XP_022135646.1">
    <property type="nucleotide sequence ID" value="XM_022279954.1"/>
</dbReference>
<dbReference type="Proteomes" id="UP000504603">
    <property type="component" value="Unplaced"/>
</dbReference>
<dbReference type="RefSeq" id="XP_022135644.1">
    <property type="nucleotide sequence ID" value="XM_022279952.1"/>
</dbReference>
<feature type="repeat" description="PPR" evidence="3">
    <location>
        <begin position="631"/>
        <end position="665"/>
    </location>
</feature>
<evidence type="ECO:0000256" key="2">
    <source>
        <dbReference type="ARBA" id="ARBA00022737"/>
    </source>
</evidence>
<dbReference type="AlphaFoldDB" id="A0A6J1C3B0"/>
<evidence type="ECO:0000313" key="4">
    <source>
        <dbReference type="Proteomes" id="UP000504603"/>
    </source>
</evidence>
<evidence type="ECO:0000313" key="7">
    <source>
        <dbReference type="RefSeq" id="XP_022135646.1"/>
    </source>
</evidence>
<dbReference type="InterPro" id="IPR011990">
    <property type="entry name" value="TPR-like_helical_dom_sf"/>
</dbReference>
<dbReference type="Gene3D" id="1.25.40.10">
    <property type="entry name" value="Tetratricopeptide repeat domain"/>
    <property type="match status" value="7"/>
</dbReference>
<evidence type="ECO:0000256" key="3">
    <source>
        <dbReference type="PROSITE-ProRule" id="PRU00708"/>
    </source>
</evidence>
<evidence type="ECO:0000313" key="6">
    <source>
        <dbReference type="RefSeq" id="XP_022135645.1"/>
    </source>
</evidence>
<feature type="repeat" description="PPR" evidence="3">
    <location>
        <begin position="399"/>
        <end position="433"/>
    </location>
</feature>
<sequence length="873" mass="98223">MDRATRLSKAIYLNSNNPKLAWLLFKRILSSPIAASSSFFKTSLQSLPAIARILITAKMHPEIDHLHQLLLSQHRDFAHPSGFSLVQSLAGSGLFESVISQFQSLRTRFPDDPPAISFYNFLFRCSLKESRVDFVIWLYKDMVVARVKPQTYTFNLLILALCEMGHLENAREVFDKMSEKGCEPNEFSLGILVRGYCRAGLHYRGIELLDELTSSGTLPNRVVYNTVISAVCGEGQTAEAEKLVERMRDAGLSPDIVTFNCRIAALCKSGQILEACRIFRDMQIDEELGLPQPNIVTYNLMLEGFCNEGMLEESKALFDSMKRSATFLSLESYNIWLLGLVRSGQLLEARLILNEMAEKSIKPNLYSYNILIYGLCKYGMFSDARSILGLMRESGLAPDTVTYSTLLHGYCCRGKIVKANYVLREMMQVGCFPNMYTCNILLHSLWKEGRASEAEELLQKMNERNYGLDNVTCNTMINGLCKTGNLDKAIEIVSGMWTHGSASLGNLGNSFIGLFDVGNSGKKCMPDSVTYATIISGLCKVGRIDEAKKKLLEMIGKGLSPDSLIFDTFIHSYCKQGKLSSAFRVLKEMEKKGCNKSLRTYNSLIEGLGSNQIFEIYGLMDEMRESGISPNIYTYNNIIRCLSEGGKVKDATSLLDEMLQKGIYPNVYTFRILIGAFLKACDFGAAQDLFEIALSLCGHKESLYSFMFNELLAGGETFKAKELFEAALDRSLALKNFLYKDLIERLCKDEKLDDASFILHKMMDKQYRFDHASFMPVIDGLGKRGNKHAADEFAEKMMEMASETDPSQHENKIIRRRSNNYDEGDWHKIVHRNDGSGIAQKALKRVLKGWGQGSITTLQPQKFSTHDYWDGDA</sequence>
<evidence type="ECO:0000313" key="5">
    <source>
        <dbReference type="RefSeq" id="XP_022135644.1"/>
    </source>
</evidence>